<dbReference type="EMBL" id="JAMXQV010000001">
    <property type="protein sequence ID" value="MCR6481924.1"/>
    <property type="molecule type" value="Genomic_DNA"/>
</dbReference>
<dbReference type="InterPro" id="IPR017941">
    <property type="entry name" value="Rieske_2Fe-2S"/>
</dbReference>
<dbReference type="Proteomes" id="UP001144096">
    <property type="component" value="Unassembled WGS sequence"/>
</dbReference>
<dbReference type="InterPro" id="IPR019546">
    <property type="entry name" value="TAT_signal_bac_arc"/>
</dbReference>
<dbReference type="AlphaFoldDB" id="A0A9X2N812"/>
<comment type="caution">
    <text evidence="6">The sequence shown here is derived from an EMBL/GenBank/DDBJ whole genome shotgun (WGS) entry which is preliminary data.</text>
</comment>
<gene>
    <name evidence="6" type="ORF">M8542_03755</name>
</gene>
<evidence type="ECO:0000259" key="5">
    <source>
        <dbReference type="PROSITE" id="PS51296"/>
    </source>
</evidence>
<name>A0A9X2N812_9PSEU</name>
<evidence type="ECO:0000256" key="2">
    <source>
        <dbReference type="ARBA" id="ARBA00022723"/>
    </source>
</evidence>
<dbReference type="Gene3D" id="2.102.10.10">
    <property type="entry name" value="Rieske [2Fe-2S] iron-sulphur domain"/>
    <property type="match status" value="1"/>
</dbReference>
<dbReference type="NCBIfam" id="TIGR01409">
    <property type="entry name" value="TAT_signal_seq"/>
    <property type="match status" value="1"/>
</dbReference>
<reference evidence="6" key="1">
    <citation type="submission" date="2022-06" db="EMBL/GenBank/DDBJ databases">
        <title>Amycolatopsis iheyaensis sp. nov., a new species of the genus Amycolatopsis isolated from soil in Iheya island, Japan.</title>
        <authorList>
            <person name="Ngamcharungchit C."/>
            <person name="Kanto H."/>
            <person name="Take A."/>
            <person name="Intra B."/>
            <person name="Matsumoto A."/>
            <person name="Panbangred W."/>
            <person name="Inahashi Y."/>
        </authorList>
    </citation>
    <scope>NUCLEOTIDE SEQUENCE</scope>
    <source>
        <strain evidence="6">OK19-0408</strain>
    </source>
</reference>
<dbReference type="Pfam" id="PF00355">
    <property type="entry name" value="Rieske"/>
    <property type="match status" value="1"/>
</dbReference>
<evidence type="ECO:0000256" key="3">
    <source>
        <dbReference type="ARBA" id="ARBA00023004"/>
    </source>
</evidence>
<keyword evidence="3" id="KW-0408">Iron</keyword>
<evidence type="ECO:0000256" key="1">
    <source>
        <dbReference type="ARBA" id="ARBA00022714"/>
    </source>
</evidence>
<dbReference type="GO" id="GO:0004497">
    <property type="term" value="F:monooxygenase activity"/>
    <property type="evidence" value="ECO:0007669"/>
    <property type="project" value="UniProtKB-ARBA"/>
</dbReference>
<protein>
    <submittedName>
        <fullName evidence="6">Rieske (2Fe-2S) protein</fullName>
    </submittedName>
</protein>
<keyword evidence="1" id="KW-0001">2Fe-2S</keyword>
<feature type="domain" description="Rieske" evidence="5">
    <location>
        <begin position="126"/>
        <end position="222"/>
    </location>
</feature>
<accession>A0A9X2N812</accession>
<dbReference type="GO" id="GO:0046872">
    <property type="term" value="F:metal ion binding"/>
    <property type="evidence" value="ECO:0007669"/>
    <property type="project" value="UniProtKB-KW"/>
</dbReference>
<keyword evidence="4" id="KW-0411">Iron-sulfur</keyword>
<sequence>MSTRGVRRFVKDLLRRRRPHPFAAGPADEAELRTAVLLRAARPGAGAASEEFVAGLHRRLAQELGEPAPPRGGNRRRFIQVSSAAAAAAAAGAGVEYLVTSGAEPAAAPPPPPPEEVLRPENGQWRAVTAAHDLPEGGVLPFDFGAVAGFVHRIGGQVRAVSATCTHLGCRLNLDAPARRLNCPCHRTSFAVDGGVLTHQLPVTPPPLPHLVVREAAGVVEVLVPPTGA</sequence>
<proteinExistence type="predicted"/>
<dbReference type="InterPro" id="IPR036922">
    <property type="entry name" value="Rieske_2Fe-2S_sf"/>
</dbReference>
<keyword evidence="7" id="KW-1185">Reference proteome</keyword>
<dbReference type="SUPFAM" id="SSF50022">
    <property type="entry name" value="ISP domain"/>
    <property type="match status" value="1"/>
</dbReference>
<dbReference type="CDD" id="cd03467">
    <property type="entry name" value="Rieske"/>
    <property type="match status" value="1"/>
</dbReference>
<organism evidence="6 7">
    <name type="scientific">Amycolatopsis iheyensis</name>
    <dbReference type="NCBI Taxonomy" id="2945988"/>
    <lineage>
        <taxon>Bacteria</taxon>
        <taxon>Bacillati</taxon>
        <taxon>Actinomycetota</taxon>
        <taxon>Actinomycetes</taxon>
        <taxon>Pseudonocardiales</taxon>
        <taxon>Pseudonocardiaceae</taxon>
        <taxon>Amycolatopsis</taxon>
    </lineage>
</organism>
<dbReference type="GO" id="GO:0016705">
    <property type="term" value="F:oxidoreductase activity, acting on paired donors, with incorporation or reduction of molecular oxygen"/>
    <property type="evidence" value="ECO:0007669"/>
    <property type="project" value="UniProtKB-ARBA"/>
</dbReference>
<evidence type="ECO:0000313" key="6">
    <source>
        <dbReference type="EMBL" id="MCR6481924.1"/>
    </source>
</evidence>
<dbReference type="RefSeq" id="WP_257918542.1">
    <property type="nucleotide sequence ID" value="NZ_JAMXQV010000001.1"/>
</dbReference>
<evidence type="ECO:0000256" key="4">
    <source>
        <dbReference type="ARBA" id="ARBA00023014"/>
    </source>
</evidence>
<keyword evidence="2" id="KW-0479">Metal-binding</keyword>
<dbReference type="GO" id="GO:0051537">
    <property type="term" value="F:2 iron, 2 sulfur cluster binding"/>
    <property type="evidence" value="ECO:0007669"/>
    <property type="project" value="UniProtKB-KW"/>
</dbReference>
<evidence type="ECO:0000313" key="7">
    <source>
        <dbReference type="Proteomes" id="UP001144096"/>
    </source>
</evidence>
<dbReference type="PROSITE" id="PS51296">
    <property type="entry name" value="RIESKE"/>
    <property type="match status" value="1"/>
</dbReference>